<reference evidence="2" key="1">
    <citation type="submission" date="2023-07" db="EMBL/GenBank/DDBJ databases">
        <title>30 novel species of actinomycetes from the DSMZ collection.</title>
        <authorList>
            <person name="Nouioui I."/>
        </authorList>
    </citation>
    <scope>NUCLEOTIDE SEQUENCE [LARGE SCALE GENOMIC DNA]</scope>
    <source>
        <strain evidence="2">DSM 44399</strain>
    </source>
</reference>
<comment type="caution">
    <text evidence="1">The sequence shown here is derived from an EMBL/GenBank/DDBJ whole genome shotgun (WGS) entry which is preliminary data.</text>
</comment>
<evidence type="ECO:0000313" key="2">
    <source>
        <dbReference type="Proteomes" id="UP001183176"/>
    </source>
</evidence>
<evidence type="ECO:0008006" key="3">
    <source>
        <dbReference type="Google" id="ProtNLM"/>
    </source>
</evidence>
<name>A0ABU2JIC4_9ACTN</name>
<dbReference type="RefSeq" id="WP_311425566.1">
    <property type="nucleotide sequence ID" value="NZ_JAVREH010000107.1"/>
</dbReference>
<proteinExistence type="predicted"/>
<accession>A0ABU2JIC4</accession>
<dbReference type="Proteomes" id="UP001183176">
    <property type="component" value="Unassembled WGS sequence"/>
</dbReference>
<evidence type="ECO:0000313" key="1">
    <source>
        <dbReference type="EMBL" id="MDT0264429.1"/>
    </source>
</evidence>
<protein>
    <recommendedName>
        <fullName evidence="3">Condensation domain-containing protein</fullName>
    </recommendedName>
</protein>
<gene>
    <name evidence="1" type="ORF">RM423_24035</name>
</gene>
<dbReference type="EMBL" id="JAVREH010000107">
    <property type="protein sequence ID" value="MDT0264429.1"/>
    <property type="molecule type" value="Genomic_DNA"/>
</dbReference>
<organism evidence="1 2">
    <name type="scientific">Jatrophihabitans lederbergiae</name>
    <dbReference type="NCBI Taxonomy" id="3075547"/>
    <lineage>
        <taxon>Bacteria</taxon>
        <taxon>Bacillati</taxon>
        <taxon>Actinomycetota</taxon>
        <taxon>Actinomycetes</taxon>
        <taxon>Jatrophihabitantales</taxon>
        <taxon>Jatrophihabitantaceae</taxon>
        <taxon>Jatrophihabitans</taxon>
    </lineage>
</organism>
<keyword evidence="2" id="KW-1185">Reference proteome</keyword>
<sequence length="75" mass="8002">MVPNIGIVDEYLVPDGLRVIGSRWATTSRGPGATLFGSAANGRLNLDLVYDTGFHQAEVVGEVAKQFEALLIASR</sequence>